<dbReference type="Pfam" id="PF07228">
    <property type="entry name" value="SpoIIE"/>
    <property type="match status" value="1"/>
</dbReference>
<evidence type="ECO:0000313" key="3">
    <source>
        <dbReference type="Proteomes" id="UP000512167"/>
    </source>
</evidence>
<dbReference type="KEGG" id="tbk:HF295_03610"/>
<evidence type="ECO:0000313" key="2">
    <source>
        <dbReference type="EMBL" id="QLY39992.1"/>
    </source>
</evidence>
<dbReference type="AlphaFoldDB" id="A0A7L6N3H6"/>
<dbReference type="Gene3D" id="3.60.40.10">
    <property type="entry name" value="PPM-type phosphatase domain"/>
    <property type="match status" value="1"/>
</dbReference>
<reference evidence="2 3" key="1">
    <citation type="submission" date="2020-04" db="EMBL/GenBank/DDBJ databases">
        <authorList>
            <person name="Zheng R.K."/>
            <person name="Sun C.M."/>
        </authorList>
    </citation>
    <scope>NUCLEOTIDE SEQUENCE [LARGE SCALE GENOMIC DNA]</scope>
    <source>
        <strain evidence="3">zrk29</strain>
    </source>
</reference>
<dbReference type="SMART" id="SM00331">
    <property type="entry name" value="PP2C_SIG"/>
    <property type="match status" value="1"/>
</dbReference>
<name>A0A7L6N3H6_9MOLU</name>
<dbReference type="InterPro" id="IPR001932">
    <property type="entry name" value="PPM-type_phosphatase-like_dom"/>
</dbReference>
<proteinExistence type="predicted"/>
<feature type="domain" description="PPM-type phosphatase" evidence="1">
    <location>
        <begin position="5"/>
        <end position="219"/>
    </location>
</feature>
<dbReference type="EMBL" id="CP051151">
    <property type="protein sequence ID" value="QLY39992.1"/>
    <property type="molecule type" value="Genomic_DNA"/>
</dbReference>
<gene>
    <name evidence="2" type="ORF">HF295_03610</name>
</gene>
<sequence length="389" mass="44107">MNSLFIEFDYGSLNKYLEPICGDHIDVVNQNDQLVIVLADGLGSGVKASILSTLTSKIISTMISQGMSLKDCIETIAHTLPICKKRGIAYSTFTVMRFIDSTRVEIIEFDNPEVILIRDSIDYPIRRVEKEVSGKKIYYASLELKEEDIFISMSDGCVYAGVGNEFNFGWQKEQIFDYMKAFYRADITAKNLVKILLEKCEKLYAYKPGDDTTVGIARVVKREPLHLMIGPPKKNFDDQRVMKLFFSKTGKKVICGGTTSELVARYLHQDLKTSIEYVDPNIPPIAFIPGVDLVTEGVITINKVLENIKDYVKDNQTYQRWGYKKDGASLLTRMLIEKSTDIHFYVGQAINPAHQNPDLPIQFNIKMQLVEALSHALKDMGKQITMSYF</sequence>
<dbReference type="Proteomes" id="UP000512167">
    <property type="component" value="Chromosome"/>
</dbReference>
<dbReference type="RefSeq" id="WP_312032486.1">
    <property type="nucleotide sequence ID" value="NZ_CP051151.1"/>
</dbReference>
<organism evidence="2 3">
    <name type="scientific">Hujiaoplasma nucleasis</name>
    <dbReference type="NCBI Taxonomy" id="2725268"/>
    <lineage>
        <taxon>Bacteria</taxon>
        <taxon>Bacillati</taxon>
        <taxon>Mycoplasmatota</taxon>
        <taxon>Mollicutes</taxon>
        <taxon>Candidatus Izemoplasmatales</taxon>
        <taxon>Hujiaoplasmataceae</taxon>
        <taxon>Hujiaoplasma</taxon>
    </lineage>
</organism>
<keyword evidence="3" id="KW-1185">Reference proteome</keyword>
<evidence type="ECO:0000259" key="1">
    <source>
        <dbReference type="SMART" id="SM00331"/>
    </source>
</evidence>
<accession>A0A7L6N3H6</accession>
<dbReference type="InterPro" id="IPR036457">
    <property type="entry name" value="PPM-type-like_dom_sf"/>
</dbReference>
<protein>
    <submittedName>
        <fullName evidence="2">SpoIIE family protein phosphatase</fullName>
    </submittedName>
</protein>
<dbReference type="SUPFAM" id="SSF81606">
    <property type="entry name" value="PP2C-like"/>
    <property type="match status" value="1"/>
</dbReference>